<evidence type="ECO:0000256" key="1">
    <source>
        <dbReference type="ARBA" id="ARBA00022857"/>
    </source>
</evidence>
<keyword evidence="1" id="KW-0521">NADP</keyword>
<gene>
    <name evidence="4" type="ORF">ACFFNX_03460</name>
</gene>
<dbReference type="Pfam" id="PF00107">
    <property type="entry name" value="ADH_zinc_N"/>
    <property type="match status" value="1"/>
</dbReference>
<comment type="caution">
    <text evidence="4">The sequence shown here is derived from an EMBL/GenBank/DDBJ whole genome shotgun (WGS) entry which is preliminary data.</text>
</comment>
<evidence type="ECO:0000313" key="5">
    <source>
        <dbReference type="Proteomes" id="UP001589627"/>
    </source>
</evidence>
<dbReference type="InterPro" id="IPR011032">
    <property type="entry name" value="GroES-like_sf"/>
</dbReference>
<evidence type="ECO:0000259" key="3">
    <source>
        <dbReference type="SMART" id="SM00829"/>
    </source>
</evidence>
<evidence type="ECO:0000256" key="2">
    <source>
        <dbReference type="ARBA" id="ARBA00023002"/>
    </source>
</evidence>
<dbReference type="PANTHER" id="PTHR48106">
    <property type="entry name" value="QUINONE OXIDOREDUCTASE PIG3-RELATED"/>
    <property type="match status" value="1"/>
</dbReference>
<dbReference type="EMBL" id="JBHLZP010000012">
    <property type="protein sequence ID" value="MFB9831240.1"/>
    <property type="molecule type" value="Genomic_DNA"/>
</dbReference>
<dbReference type="Gene3D" id="3.90.180.10">
    <property type="entry name" value="Medium-chain alcohol dehydrogenases, catalytic domain"/>
    <property type="match status" value="1"/>
</dbReference>
<keyword evidence="5" id="KW-1185">Reference proteome</keyword>
<dbReference type="SMART" id="SM00829">
    <property type="entry name" value="PKS_ER"/>
    <property type="match status" value="1"/>
</dbReference>
<sequence length="322" mass="32949">MRDRGRTLPIVRAVVIGPRGAFRLEERPEPVAGPGAAAGLGAADLQQARGDYPAPPGWPADVPGLEVAGEVEQVGSGVTGVVRGDRVMALIGGGGHAERIAAPADLLLPVPEGLPREEAAGFPQAFGTAWDALIAQAGVHAGDRVLVSGAAGGVGTAMVQVAALSGAHVTASVRRPELHARVKALAPAARADVVPPGREAAHAPYDVIVELVGGGDCLQRVALLRDRGKVLLVGVQAGTTAPLRMLDLMLARAQVIGTTVRGRSHAEKALLAATVRASVVPLPAQGRLRVPVDATFPLDRFADARPDGKVVLLPQRCRGDAG</sequence>
<reference evidence="4 5" key="1">
    <citation type="submission" date="2024-09" db="EMBL/GenBank/DDBJ databases">
        <authorList>
            <person name="Sun Q."/>
            <person name="Mori K."/>
        </authorList>
    </citation>
    <scope>NUCLEOTIDE SEQUENCE [LARGE SCALE GENOMIC DNA]</scope>
    <source>
        <strain evidence="4 5">TBRC 0563</strain>
    </source>
</reference>
<dbReference type="InterPro" id="IPR013149">
    <property type="entry name" value="ADH-like_C"/>
</dbReference>
<dbReference type="Gene3D" id="3.40.50.720">
    <property type="entry name" value="NAD(P)-binding Rossmann-like Domain"/>
    <property type="match status" value="1"/>
</dbReference>
<dbReference type="Proteomes" id="UP001589627">
    <property type="component" value="Unassembled WGS sequence"/>
</dbReference>
<keyword evidence="2" id="KW-0560">Oxidoreductase</keyword>
<accession>A0ABV5Y8A2</accession>
<name>A0ABV5Y8A2_9ACTN</name>
<protein>
    <submittedName>
        <fullName evidence="4">Zinc-binding dehydrogenase</fullName>
    </submittedName>
</protein>
<dbReference type="Pfam" id="PF08240">
    <property type="entry name" value="ADH_N"/>
    <property type="match status" value="1"/>
</dbReference>
<dbReference type="SUPFAM" id="SSF50129">
    <property type="entry name" value="GroES-like"/>
    <property type="match status" value="1"/>
</dbReference>
<dbReference type="InterPro" id="IPR020843">
    <property type="entry name" value="ER"/>
</dbReference>
<evidence type="ECO:0000313" key="4">
    <source>
        <dbReference type="EMBL" id="MFB9831240.1"/>
    </source>
</evidence>
<dbReference type="PANTHER" id="PTHR48106:SF8">
    <property type="entry name" value="OS02G0805600 PROTEIN"/>
    <property type="match status" value="1"/>
</dbReference>
<organism evidence="4 5">
    <name type="scientific">Actinoallomurus acaciae</name>
    <dbReference type="NCBI Taxonomy" id="502577"/>
    <lineage>
        <taxon>Bacteria</taxon>
        <taxon>Bacillati</taxon>
        <taxon>Actinomycetota</taxon>
        <taxon>Actinomycetes</taxon>
        <taxon>Streptosporangiales</taxon>
        <taxon>Thermomonosporaceae</taxon>
        <taxon>Actinoallomurus</taxon>
    </lineage>
</organism>
<dbReference type="InterPro" id="IPR013154">
    <property type="entry name" value="ADH-like_N"/>
</dbReference>
<dbReference type="InterPro" id="IPR036291">
    <property type="entry name" value="NAD(P)-bd_dom_sf"/>
</dbReference>
<dbReference type="SUPFAM" id="SSF51735">
    <property type="entry name" value="NAD(P)-binding Rossmann-fold domains"/>
    <property type="match status" value="1"/>
</dbReference>
<dbReference type="RefSeq" id="WP_378194930.1">
    <property type="nucleotide sequence ID" value="NZ_JBHLZP010000012.1"/>
</dbReference>
<proteinExistence type="predicted"/>
<feature type="domain" description="Enoyl reductase (ER)" evidence="3">
    <location>
        <begin position="17"/>
        <end position="312"/>
    </location>
</feature>